<evidence type="ECO:0000313" key="2">
    <source>
        <dbReference type="EMBL" id="JAS77809.1"/>
    </source>
</evidence>
<evidence type="ECO:0000256" key="1">
    <source>
        <dbReference type="SAM" id="SignalP"/>
    </source>
</evidence>
<feature type="signal peptide" evidence="1">
    <location>
        <begin position="1"/>
        <end position="17"/>
    </location>
</feature>
<dbReference type="EMBL" id="GECU01029897">
    <property type="protein sequence ID" value="JAS77809.1"/>
    <property type="molecule type" value="Transcribed_RNA"/>
</dbReference>
<gene>
    <name evidence="2" type="ORF">g.4800</name>
</gene>
<reference evidence="2" key="1">
    <citation type="submission" date="2015-11" db="EMBL/GenBank/DDBJ databases">
        <title>De novo transcriptome assembly of four potential Pierce s Disease insect vectors from Arizona vineyards.</title>
        <authorList>
            <person name="Tassone E.E."/>
        </authorList>
    </citation>
    <scope>NUCLEOTIDE SEQUENCE</scope>
</reference>
<organism evidence="2">
    <name type="scientific">Homalodisca liturata</name>
    <dbReference type="NCBI Taxonomy" id="320908"/>
    <lineage>
        <taxon>Eukaryota</taxon>
        <taxon>Metazoa</taxon>
        <taxon>Ecdysozoa</taxon>
        <taxon>Arthropoda</taxon>
        <taxon>Hexapoda</taxon>
        <taxon>Insecta</taxon>
        <taxon>Pterygota</taxon>
        <taxon>Neoptera</taxon>
        <taxon>Paraneoptera</taxon>
        <taxon>Hemiptera</taxon>
        <taxon>Auchenorrhyncha</taxon>
        <taxon>Membracoidea</taxon>
        <taxon>Cicadellidae</taxon>
        <taxon>Cicadellinae</taxon>
        <taxon>Proconiini</taxon>
        <taxon>Homalodisca</taxon>
    </lineage>
</organism>
<feature type="non-terminal residue" evidence="2">
    <location>
        <position position="149"/>
    </location>
</feature>
<keyword evidence="1" id="KW-0732">Signal</keyword>
<proteinExistence type="predicted"/>
<dbReference type="AlphaFoldDB" id="A0A1B6HT28"/>
<protein>
    <submittedName>
        <fullName evidence="2">Uncharacterized protein</fullName>
    </submittedName>
</protein>
<sequence>SALTVAWMLLGCNMVRAIPSNGQGSGQMCLPGQPGCFPGGMDESVLLSPTKKGPDAGECILRKTNTVENNDGVSFIKSTGMQMPSAEEQAACRARRRAIMQQREAAAIAALNKPIPPQTKTTKCVIPLNKQEHECYAQAQLEDLQKSPE</sequence>
<accession>A0A1B6HT28</accession>
<feature type="non-terminal residue" evidence="2">
    <location>
        <position position="1"/>
    </location>
</feature>
<feature type="chain" id="PRO_5008584543" evidence="1">
    <location>
        <begin position="18"/>
        <end position="149"/>
    </location>
</feature>
<name>A0A1B6HT28_9HEMI</name>